<proteinExistence type="predicted"/>
<dbReference type="AlphaFoldDB" id="A0A3M6U2Z5"/>
<dbReference type="Proteomes" id="UP000275408">
    <property type="component" value="Unassembled WGS sequence"/>
</dbReference>
<dbReference type="EMBL" id="RCHS01002315">
    <property type="protein sequence ID" value="RMX48010.1"/>
    <property type="molecule type" value="Genomic_DNA"/>
</dbReference>
<gene>
    <name evidence="1" type="ORF">pdam_00025608</name>
</gene>
<reference evidence="1 2" key="1">
    <citation type="journal article" date="2018" name="Sci. Rep.">
        <title>Comparative analysis of the Pocillopora damicornis genome highlights role of immune system in coral evolution.</title>
        <authorList>
            <person name="Cunning R."/>
            <person name="Bay R.A."/>
            <person name="Gillette P."/>
            <person name="Baker A.C."/>
            <person name="Traylor-Knowles N."/>
        </authorList>
    </citation>
    <scope>NUCLEOTIDE SEQUENCE [LARGE SCALE GENOMIC DNA]</scope>
    <source>
        <strain evidence="1">RSMAS</strain>
        <tissue evidence="1">Whole animal</tissue>
    </source>
</reference>
<keyword evidence="2" id="KW-1185">Reference proteome</keyword>
<comment type="caution">
    <text evidence="1">The sequence shown here is derived from an EMBL/GenBank/DDBJ whole genome shotgun (WGS) entry which is preliminary data.</text>
</comment>
<evidence type="ECO:0000313" key="2">
    <source>
        <dbReference type="Proteomes" id="UP000275408"/>
    </source>
</evidence>
<protein>
    <submittedName>
        <fullName evidence="1">Uncharacterized protein</fullName>
    </submittedName>
</protein>
<evidence type="ECO:0000313" key="1">
    <source>
        <dbReference type="EMBL" id="RMX48010.1"/>
    </source>
</evidence>
<sequence length="152" mass="17749">MIVNPYKHQPMMLGANIIYKFSFPVNDSTDLLGVTIDKDLSLIVTSHRYRFKNIITRDVMLRLYKAFILPHLQNCSLIYYFLGTRNCDKSEQIYSLRGNNILTLPLPKTTNNGPECIRCQVAKMWNSLSYRMRTITSYKDFKAAIKKKKMNL</sequence>
<name>A0A3M6U2Z5_POCDA</name>
<accession>A0A3M6U2Z5</accession>
<organism evidence="1 2">
    <name type="scientific">Pocillopora damicornis</name>
    <name type="common">Cauliflower coral</name>
    <name type="synonym">Millepora damicornis</name>
    <dbReference type="NCBI Taxonomy" id="46731"/>
    <lineage>
        <taxon>Eukaryota</taxon>
        <taxon>Metazoa</taxon>
        <taxon>Cnidaria</taxon>
        <taxon>Anthozoa</taxon>
        <taxon>Hexacorallia</taxon>
        <taxon>Scleractinia</taxon>
        <taxon>Astrocoeniina</taxon>
        <taxon>Pocilloporidae</taxon>
        <taxon>Pocillopora</taxon>
    </lineage>
</organism>